<dbReference type="InterPro" id="IPR006202">
    <property type="entry name" value="Neur_chan_lig-bd"/>
</dbReference>
<dbReference type="OMA" id="YSNSAGM"/>
<dbReference type="InterPro" id="IPR006201">
    <property type="entry name" value="Neur_channel"/>
</dbReference>
<comment type="similarity">
    <text evidence="5">Belongs to the ligand-gated ion channel (TC 1.A.9) family.</text>
</comment>
<dbReference type="GO" id="GO:0004888">
    <property type="term" value="F:transmembrane signaling receptor activity"/>
    <property type="evidence" value="ECO:0007669"/>
    <property type="project" value="InterPro"/>
</dbReference>
<feature type="signal peptide" evidence="5">
    <location>
        <begin position="1"/>
        <end position="22"/>
    </location>
</feature>
<comment type="subcellular location">
    <subcellularLocation>
        <location evidence="1">Membrane</location>
        <topology evidence="1">Multi-pass membrane protein</topology>
    </subcellularLocation>
</comment>
<evidence type="ECO:0000256" key="3">
    <source>
        <dbReference type="ARBA" id="ARBA00022989"/>
    </source>
</evidence>
<evidence type="ECO:0000256" key="4">
    <source>
        <dbReference type="ARBA" id="ARBA00023136"/>
    </source>
</evidence>
<dbReference type="PROSITE" id="PS00236">
    <property type="entry name" value="NEUROTR_ION_CHANNEL"/>
    <property type="match status" value="1"/>
</dbReference>
<proteinExistence type="inferred from homology"/>
<evidence type="ECO:0000313" key="7">
    <source>
        <dbReference type="Proteomes" id="UP000025227"/>
    </source>
</evidence>
<feature type="transmembrane region" description="Helical" evidence="5">
    <location>
        <begin position="334"/>
        <end position="360"/>
    </location>
</feature>
<reference evidence="8" key="1">
    <citation type="submission" date="2020-12" db="UniProtKB">
        <authorList>
            <consortium name="WormBaseParasite"/>
        </authorList>
    </citation>
    <scope>IDENTIFICATION</scope>
    <source>
        <strain evidence="8">MHco3</strain>
    </source>
</reference>
<dbReference type="PRINTS" id="PR00252">
    <property type="entry name" value="NRIONCHANNEL"/>
</dbReference>
<feature type="domain" description="Neurotransmitter-gated ion-channel ligand-binding" evidence="6">
    <location>
        <begin position="45"/>
        <end position="218"/>
    </location>
</feature>
<keyword evidence="5" id="KW-0813">Transport</keyword>
<evidence type="ECO:0000313" key="8">
    <source>
        <dbReference type="WBParaSite" id="HCON_00125165-00001"/>
    </source>
</evidence>
<evidence type="ECO:0000259" key="6">
    <source>
        <dbReference type="Pfam" id="PF02931"/>
    </source>
</evidence>
<feature type="transmembrane region" description="Helical" evidence="5">
    <location>
        <begin position="220"/>
        <end position="242"/>
    </location>
</feature>
<dbReference type="OrthoDB" id="5866477at2759"/>
<keyword evidence="4 5" id="KW-0472">Membrane</keyword>
<dbReference type="PANTHER" id="PTHR18945">
    <property type="entry name" value="NEUROTRANSMITTER GATED ION CHANNEL"/>
    <property type="match status" value="1"/>
</dbReference>
<dbReference type="GO" id="GO:0016020">
    <property type="term" value="C:membrane"/>
    <property type="evidence" value="ECO:0007669"/>
    <property type="project" value="UniProtKB-SubCell"/>
</dbReference>
<dbReference type="WBParaSite" id="HCON_00125165-00001">
    <property type="protein sequence ID" value="HCON_00125165-00001"/>
    <property type="gene ID" value="HCON_00125165"/>
</dbReference>
<feature type="transmembrane region" description="Helical" evidence="5">
    <location>
        <begin position="249"/>
        <end position="271"/>
    </location>
</feature>
<keyword evidence="5" id="KW-0732">Signal</keyword>
<dbReference type="SUPFAM" id="SSF63712">
    <property type="entry name" value="Nicotinic receptor ligand binding domain-like"/>
    <property type="match status" value="1"/>
</dbReference>
<dbReference type="Proteomes" id="UP000025227">
    <property type="component" value="Unplaced"/>
</dbReference>
<keyword evidence="5" id="KW-0407">Ion channel</keyword>
<dbReference type="InterPro" id="IPR036719">
    <property type="entry name" value="Neuro-gated_channel_TM_sf"/>
</dbReference>
<evidence type="ECO:0000256" key="2">
    <source>
        <dbReference type="ARBA" id="ARBA00022692"/>
    </source>
</evidence>
<organism evidence="7 8">
    <name type="scientific">Haemonchus contortus</name>
    <name type="common">Barber pole worm</name>
    <dbReference type="NCBI Taxonomy" id="6289"/>
    <lineage>
        <taxon>Eukaryota</taxon>
        <taxon>Metazoa</taxon>
        <taxon>Ecdysozoa</taxon>
        <taxon>Nematoda</taxon>
        <taxon>Chromadorea</taxon>
        <taxon>Rhabditida</taxon>
        <taxon>Rhabditina</taxon>
        <taxon>Rhabditomorpha</taxon>
        <taxon>Strongyloidea</taxon>
        <taxon>Trichostrongylidae</taxon>
        <taxon>Haemonchus</taxon>
    </lineage>
</organism>
<dbReference type="GO" id="GO:0005230">
    <property type="term" value="F:extracellular ligand-gated monoatomic ion channel activity"/>
    <property type="evidence" value="ECO:0007669"/>
    <property type="project" value="InterPro"/>
</dbReference>
<feature type="chain" id="PRO_5029946273" evidence="5">
    <location>
        <begin position="23"/>
        <end position="362"/>
    </location>
</feature>
<evidence type="ECO:0000256" key="5">
    <source>
        <dbReference type="RuleBase" id="RU000687"/>
    </source>
</evidence>
<accession>A0A7I5EBG4</accession>
<evidence type="ECO:0000256" key="1">
    <source>
        <dbReference type="ARBA" id="ARBA00004141"/>
    </source>
</evidence>
<dbReference type="InterPro" id="IPR018000">
    <property type="entry name" value="Neurotransmitter_ion_chnl_CS"/>
</dbReference>
<dbReference type="SUPFAM" id="SSF90112">
    <property type="entry name" value="Neurotransmitter-gated ion-channel transmembrane pore"/>
    <property type="match status" value="1"/>
</dbReference>
<keyword evidence="3 5" id="KW-1133">Transmembrane helix</keyword>
<protein>
    <submittedName>
        <fullName evidence="8">Neur_chan_LBD domain-containing protein</fullName>
    </submittedName>
</protein>
<dbReference type="Pfam" id="PF02931">
    <property type="entry name" value="Neur_chan_LBD"/>
    <property type="match status" value="1"/>
</dbReference>
<dbReference type="Gene3D" id="1.20.58.390">
    <property type="entry name" value="Neurotransmitter-gated ion-channel transmembrane domain"/>
    <property type="match status" value="1"/>
</dbReference>
<keyword evidence="7" id="KW-1185">Reference proteome</keyword>
<dbReference type="InterPro" id="IPR036734">
    <property type="entry name" value="Neur_chan_lig-bd_sf"/>
</dbReference>
<dbReference type="AlphaFoldDB" id="A0A7I5EBG4"/>
<keyword evidence="2 5" id="KW-0812">Transmembrane</keyword>
<name>A0A7I5EBG4_HAECO</name>
<dbReference type="CDD" id="cd18989">
    <property type="entry name" value="LGIC_ECD_cation"/>
    <property type="match status" value="1"/>
</dbReference>
<feature type="transmembrane region" description="Helical" evidence="5">
    <location>
        <begin position="283"/>
        <end position="303"/>
    </location>
</feature>
<dbReference type="InterPro" id="IPR038050">
    <property type="entry name" value="Neuro_actylchol_rec"/>
</dbReference>
<sequence length="362" mass="41817">MPFGALMPTLFLYLLETEFVEIHEEYRDFLISNQLIYEHIFNGYVKDFIFQDQVSQSVYVQLEFSAEWFDVRLTWDPSNYSDISYIYVRRSQVWVPDFTIRNSEKTEESLPEETQYVYITYFGLVSTFWNLVVRQPCTLKLEKFPFDTQTCMFWIYSNSAGMDEIFVENRIVDKMDVKTWGNGEWNVVNVSVRDLIIYGGDTENEMQVGEYSIVIKRTTAYYVTIILIPCFLCTLIIVVGLFMAKPAELIGKLSVGLTGIMALVFLMGLAANSLPHTATVPDMTIYILTCLMQIVSSVLYVLLFPNDPFTKAIASLDFFKSEDKSQTRSRWRSVCRLITVHNLLCLCVITAAFVHLMILVNT</sequence>
<keyword evidence="5" id="KW-0406">Ion transport</keyword>
<dbReference type="Gene3D" id="2.70.170.10">
    <property type="entry name" value="Neurotransmitter-gated ion-channel ligand-binding domain"/>
    <property type="match status" value="1"/>
</dbReference>